<dbReference type="NCBIfam" id="NF003996">
    <property type="entry name" value="PRK05472.2-5"/>
    <property type="match status" value="1"/>
</dbReference>
<keyword evidence="5 6" id="KW-0804">Transcription</keyword>
<dbReference type="SMART" id="SM00881">
    <property type="entry name" value="CoA_binding"/>
    <property type="match status" value="1"/>
</dbReference>
<dbReference type="InterPro" id="IPR036291">
    <property type="entry name" value="NAD(P)-bd_dom_sf"/>
</dbReference>
<reference evidence="8 9" key="1">
    <citation type="submission" date="2019-03" db="EMBL/GenBank/DDBJ databases">
        <title>Whole genome sequence of a novel Rubrobacter taiwanensis strain, isolated from Yellowstone National Park.</title>
        <authorList>
            <person name="Freed S."/>
            <person name="Ramaley R.F."/>
            <person name="Kyndt J.A."/>
        </authorList>
    </citation>
    <scope>NUCLEOTIDE SEQUENCE [LARGE SCALE GENOMIC DNA]</scope>
    <source>
        <strain evidence="8 9">Yellowstone</strain>
    </source>
</reference>
<keyword evidence="6" id="KW-0520">NAD</keyword>
<keyword evidence="3 6" id="KW-0805">Transcription regulation</keyword>
<feature type="DNA-binding region" description="H-T-H motif" evidence="6">
    <location>
        <begin position="13"/>
        <end position="52"/>
    </location>
</feature>
<accession>A0A4V2NWV7</accession>
<evidence type="ECO:0000256" key="6">
    <source>
        <dbReference type="HAMAP-Rule" id="MF_01131"/>
    </source>
</evidence>
<dbReference type="PANTHER" id="PTHR35786">
    <property type="entry name" value="REDOX-SENSING TRANSCRIPTIONAL REPRESSOR REX"/>
    <property type="match status" value="1"/>
</dbReference>
<keyword evidence="4 6" id="KW-0238">DNA-binding</keyword>
<evidence type="ECO:0000256" key="5">
    <source>
        <dbReference type="ARBA" id="ARBA00023163"/>
    </source>
</evidence>
<comment type="subunit">
    <text evidence="6">Homodimer.</text>
</comment>
<dbReference type="InterPro" id="IPR003781">
    <property type="entry name" value="CoA-bd"/>
</dbReference>
<dbReference type="InterPro" id="IPR009718">
    <property type="entry name" value="Rex_DNA-bd_C_dom"/>
</dbReference>
<dbReference type="GO" id="GO:0051775">
    <property type="term" value="P:response to redox state"/>
    <property type="evidence" value="ECO:0007669"/>
    <property type="project" value="InterPro"/>
</dbReference>
<organism evidence="8 9">
    <name type="scientific">Rubrobacter taiwanensis</name>
    <dbReference type="NCBI Taxonomy" id="185139"/>
    <lineage>
        <taxon>Bacteria</taxon>
        <taxon>Bacillati</taxon>
        <taxon>Actinomycetota</taxon>
        <taxon>Rubrobacteria</taxon>
        <taxon>Rubrobacterales</taxon>
        <taxon>Rubrobacteraceae</taxon>
        <taxon>Rubrobacter</taxon>
    </lineage>
</organism>
<dbReference type="InterPro" id="IPR036390">
    <property type="entry name" value="WH_DNA-bd_sf"/>
</dbReference>
<dbReference type="HAMAP" id="MF_01131">
    <property type="entry name" value="Rex"/>
    <property type="match status" value="1"/>
</dbReference>
<dbReference type="Pfam" id="PF06971">
    <property type="entry name" value="Put_DNA-bind_N"/>
    <property type="match status" value="1"/>
</dbReference>
<comment type="function">
    <text evidence="6">Modulates transcription in response to changes in cellular NADH/NAD(+) redox state.</text>
</comment>
<comment type="similarity">
    <text evidence="6">Belongs to the transcriptional regulatory Rex family.</text>
</comment>
<dbReference type="AlphaFoldDB" id="A0A4V2NWV7"/>
<evidence type="ECO:0000256" key="2">
    <source>
        <dbReference type="ARBA" id="ARBA00022491"/>
    </source>
</evidence>
<keyword evidence="1 6" id="KW-0963">Cytoplasm</keyword>
<dbReference type="GO" id="GO:0005737">
    <property type="term" value="C:cytoplasm"/>
    <property type="evidence" value="ECO:0007669"/>
    <property type="project" value="UniProtKB-SubCell"/>
</dbReference>
<dbReference type="Proteomes" id="UP000295244">
    <property type="component" value="Unassembled WGS sequence"/>
</dbReference>
<sequence length="209" mass="22481">MAVGRGLARRLAKYLRCVAALREEGLDAVSSWMLGEYTGVNPAQVRRDLAGLGIGGTRGVGYETEEVFGTLRRVLGLDRVHDVVLVGAGRLGTAVAGSELLVKRGFRVAQLFDRDPAKIGRRVGNLTVRDVRELDGGERMPEIGIIAVPSQNAQEVADRLVASGVVVIVNYTDALLHVPAGVQVHDVDPSSQLMHTLYYLTRSGEEIPA</sequence>
<evidence type="ECO:0000259" key="7">
    <source>
        <dbReference type="SMART" id="SM00881"/>
    </source>
</evidence>
<dbReference type="RefSeq" id="WP_132689324.1">
    <property type="nucleotide sequence ID" value="NZ_SKBU01000009.1"/>
</dbReference>
<gene>
    <name evidence="6" type="primary">rex</name>
    <name evidence="8" type="ORF">E0L93_04945</name>
</gene>
<dbReference type="NCBIfam" id="NF003995">
    <property type="entry name" value="PRK05472.2-4"/>
    <property type="match status" value="1"/>
</dbReference>
<dbReference type="InterPro" id="IPR036388">
    <property type="entry name" value="WH-like_DNA-bd_sf"/>
</dbReference>
<dbReference type="GO" id="GO:0003700">
    <property type="term" value="F:DNA-binding transcription factor activity"/>
    <property type="evidence" value="ECO:0007669"/>
    <property type="project" value="UniProtKB-UniRule"/>
</dbReference>
<evidence type="ECO:0000313" key="9">
    <source>
        <dbReference type="Proteomes" id="UP000295244"/>
    </source>
</evidence>
<feature type="domain" description="CoA-binding" evidence="7">
    <location>
        <begin position="76"/>
        <end position="175"/>
    </location>
</feature>
<dbReference type="NCBIfam" id="NF003994">
    <property type="entry name" value="PRK05472.2-3"/>
    <property type="match status" value="1"/>
</dbReference>
<feature type="binding site" evidence="6">
    <location>
        <begin position="87"/>
        <end position="92"/>
    </location>
    <ligand>
        <name>NAD(+)</name>
        <dbReference type="ChEBI" id="CHEBI:57540"/>
    </ligand>
</feature>
<evidence type="ECO:0000256" key="1">
    <source>
        <dbReference type="ARBA" id="ARBA00022490"/>
    </source>
</evidence>
<dbReference type="GO" id="GO:0045892">
    <property type="term" value="P:negative regulation of DNA-templated transcription"/>
    <property type="evidence" value="ECO:0007669"/>
    <property type="project" value="InterPro"/>
</dbReference>
<dbReference type="EMBL" id="SKBU01000009">
    <property type="protein sequence ID" value="TCJ18852.1"/>
    <property type="molecule type" value="Genomic_DNA"/>
</dbReference>
<comment type="caution">
    <text evidence="8">The sequence shown here is derived from an EMBL/GenBank/DDBJ whole genome shotgun (WGS) entry which is preliminary data.</text>
</comment>
<proteinExistence type="inferred from homology"/>
<dbReference type="PANTHER" id="PTHR35786:SF1">
    <property type="entry name" value="REDOX-SENSING TRANSCRIPTIONAL REPRESSOR REX 1"/>
    <property type="match status" value="1"/>
</dbReference>
<dbReference type="Gene3D" id="3.40.50.720">
    <property type="entry name" value="NAD(P)-binding Rossmann-like Domain"/>
    <property type="match status" value="1"/>
</dbReference>
<dbReference type="SUPFAM" id="SSF51735">
    <property type="entry name" value="NAD(P)-binding Rossmann-fold domains"/>
    <property type="match status" value="1"/>
</dbReference>
<dbReference type="InterPro" id="IPR022876">
    <property type="entry name" value="Tscrpt_rep_Rex"/>
</dbReference>
<evidence type="ECO:0000313" key="8">
    <source>
        <dbReference type="EMBL" id="TCJ18852.1"/>
    </source>
</evidence>
<comment type="subcellular location">
    <subcellularLocation>
        <location evidence="6">Cytoplasm</location>
    </subcellularLocation>
</comment>
<protein>
    <recommendedName>
        <fullName evidence="6">Redox-sensing transcriptional repressor Rex</fullName>
    </recommendedName>
</protein>
<dbReference type="GO" id="GO:0003677">
    <property type="term" value="F:DNA binding"/>
    <property type="evidence" value="ECO:0007669"/>
    <property type="project" value="UniProtKB-UniRule"/>
</dbReference>
<dbReference type="Pfam" id="PF02629">
    <property type="entry name" value="CoA_binding"/>
    <property type="match status" value="1"/>
</dbReference>
<name>A0A4V2NWV7_9ACTN</name>
<dbReference type="OrthoDB" id="9784760at2"/>
<dbReference type="Gene3D" id="1.10.10.10">
    <property type="entry name" value="Winged helix-like DNA-binding domain superfamily/Winged helix DNA-binding domain"/>
    <property type="match status" value="1"/>
</dbReference>
<dbReference type="SUPFAM" id="SSF46785">
    <property type="entry name" value="Winged helix' DNA-binding domain"/>
    <property type="match status" value="1"/>
</dbReference>
<keyword evidence="9" id="KW-1185">Reference proteome</keyword>
<evidence type="ECO:0000256" key="4">
    <source>
        <dbReference type="ARBA" id="ARBA00023125"/>
    </source>
</evidence>
<keyword evidence="2 6" id="KW-0678">Repressor</keyword>
<evidence type="ECO:0000256" key="3">
    <source>
        <dbReference type="ARBA" id="ARBA00023015"/>
    </source>
</evidence>